<dbReference type="EMBL" id="WKFB01000197">
    <property type="protein sequence ID" value="KAF6732148.1"/>
    <property type="molecule type" value="Genomic_DNA"/>
</dbReference>
<dbReference type="GO" id="GO:0003730">
    <property type="term" value="F:mRNA 3'-UTR binding"/>
    <property type="evidence" value="ECO:0007669"/>
    <property type="project" value="TreeGrafter"/>
</dbReference>
<name>A0A834CHS2_ORYME</name>
<dbReference type="PANTHER" id="PTHR22792:SF48">
    <property type="entry name" value="LA-RELATED PROTEIN 4"/>
    <property type="match status" value="1"/>
</dbReference>
<keyword evidence="1" id="KW-0597">Phosphoprotein</keyword>
<evidence type="ECO:0000256" key="3">
    <source>
        <dbReference type="PROSITE-ProRule" id="PRU00332"/>
    </source>
</evidence>
<comment type="caution">
    <text evidence="6">The sequence shown here is derived from an EMBL/GenBank/DDBJ whole genome shotgun (WGS) entry which is preliminary data.</text>
</comment>
<protein>
    <submittedName>
        <fullName evidence="6">La-related protein 4</fullName>
    </submittedName>
</protein>
<feature type="compositionally biased region" description="Basic and acidic residues" evidence="4">
    <location>
        <begin position="592"/>
        <end position="611"/>
    </location>
</feature>
<dbReference type="InterPro" id="IPR036390">
    <property type="entry name" value="WH_DNA-bd_sf"/>
</dbReference>
<feature type="compositionally biased region" description="Pro residues" evidence="4">
    <location>
        <begin position="543"/>
        <end position="553"/>
    </location>
</feature>
<dbReference type="SUPFAM" id="SSF46785">
    <property type="entry name" value="Winged helix' DNA-binding domain"/>
    <property type="match status" value="1"/>
</dbReference>
<dbReference type="InterPro" id="IPR036388">
    <property type="entry name" value="WH-like_DNA-bd_sf"/>
</dbReference>
<feature type="region of interest" description="Disordered" evidence="4">
    <location>
        <begin position="342"/>
        <end position="405"/>
    </location>
</feature>
<sequence length="641" mass="70087">MVTTKEAGLNPNAKVWQGVPVQPSEIPVETEDCPWLQTCPPASDVTEGKGFPAEHVDVTEDCSTESTGSDVDSPHSVCLVFDSHGEAADGSENQPMTEEGLRRALKHRLEACFSRENLSKDLYLISQMDSDQFVSIWTVACMEDIKALTTDIDLILDVLKASPMVQVDESGKKVRPNHSRCVIILREIPETTPVQEVEALFKSENCPKVLRTEFAHNSSWYITFQSDMDAQQAYKYLREDVKLFQGKPIMARIKAVNTFFGKNGFPAADPAVYQQQQQQLQPPGDSPVFMPQMFGPQQQFPVYPVVSPSWNAAVVPHFEMPLAPFPNGGFMNTYGGADAYKANSSSVSGPRSRGSPKDSSSPATSIPGVELTRSGRERRGVRRSWRRSEDEHAARPAPVMEERTPKFDFEASSFPPLPGSVPPVQERSVVEVRLSDVVRGTKVPTKAVSRDVGLIQNSKPASSIQTPAASSSSHTREQDIHPSVPKTDLVSVQTAPPAAEPASPTSTQEVTSEETRPSAPDAAPEQELKKLSYAQVCQRPAKDPPPAPTPSSPAQPLQELKVNAVEEGHLGSRQTSEDGGDDKRPPRRPPHGARDTPDRGRAPASRRREQQRGSSHGKRFPPPQGSRRSGKEQNAPPNSPK</sequence>
<dbReference type="InterPro" id="IPR006630">
    <property type="entry name" value="La_HTH"/>
</dbReference>
<evidence type="ECO:0000313" key="6">
    <source>
        <dbReference type="EMBL" id="KAF6732148.1"/>
    </source>
</evidence>
<feature type="region of interest" description="Disordered" evidence="4">
    <location>
        <begin position="449"/>
        <end position="641"/>
    </location>
</feature>
<dbReference type="Pfam" id="PF26088">
    <property type="entry name" value="RRM_LARP4"/>
    <property type="match status" value="1"/>
</dbReference>
<evidence type="ECO:0000256" key="4">
    <source>
        <dbReference type="SAM" id="MobiDB-lite"/>
    </source>
</evidence>
<evidence type="ECO:0000256" key="1">
    <source>
        <dbReference type="ARBA" id="ARBA00022553"/>
    </source>
</evidence>
<dbReference type="GO" id="GO:0045727">
    <property type="term" value="P:positive regulation of translation"/>
    <property type="evidence" value="ECO:0007669"/>
    <property type="project" value="TreeGrafter"/>
</dbReference>
<dbReference type="Gene3D" id="1.10.10.10">
    <property type="entry name" value="Winged helix-like DNA-binding domain superfamily/Winged helix DNA-binding domain"/>
    <property type="match status" value="1"/>
</dbReference>
<evidence type="ECO:0000313" key="7">
    <source>
        <dbReference type="Proteomes" id="UP000646548"/>
    </source>
</evidence>
<reference evidence="6" key="1">
    <citation type="journal article" name="BMC Genomics">
        <title>Long-read sequencing and de novo genome assembly of marine medaka (Oryzias melastigma).</title>
        <authorList>
            <person name="Liang P."/>
            <person name="Saqib H.S.A."/>
            <person name="Ni X."/>
            <person name="Shen Y."/>
        </authorList>
    </citation>
    <scope>NUCLEOTIDE SEQUENCE</scope>
    <source>
        <strain evidence="6">Bigg-433</strain>
    </source>
</reference>
<dbReference type="InterPro" id="IPR045180">
    <property type="entry name" value="La_dom_prot"/>
</dbReference>
<proteinExistence type="predicted"/>
<dbReference type="Proteomes" id="UP000646548">
    <property type="component" value="Unassembled WGS sequence"/>
</dbReference>
<dbReference type="GO" id="GO:0010494">
    <property type="term" value="C:cytoplasmic stress granule"/>
    <property type="evidence" value="ECO:0007669"/>
    <property type="project" value="TreeGrafter"/>
</dbReference>
<feature type="compositionally biased region" description="Low complexity" evidence="4">
    <location>
        <begin position="344"/>
        <end position="353"/>
    </location>
</feature>
<organism evidence="6 7">
    <name type="scientific">Oryzias melastigma</name>
    <name type="common">Marine medaka</name>
    <dbReference type="NCBI Taxonomy" id="30732"/>
    <lineage>
        <taxon>Eukaryota</taxon>
        <taxon>Metazoa</taxon>
        <taxon>Chordata</taxon>
        <taxon>Craniata</taxon>
        <taxon>Vertebrata</taxon>
        <taxon>Euteleostomi</taxon>
        <taxon>Actinopterygii</taxon>
        <taxon>Neopterygii</taxon>
        <taxon>Teleostei</taxon>
        <taxon>Neoteleostei</taxon>
        <taxon>Acanthomorphata</taxon>
        <taxon>Ovalentaria</taxon>
        <taxon>Atherinomorphae</taxon>
        <taxon>Beloniformes</taxon>
        <taxon>Adrianichthyidae</taxon>
        <taxon>Oryziinae</taxon>
        <taxon>Oryzias</taxon>
    </lineage>
</organism>
<dbReference type="InterPro" id="IPR058699">
    <property type="entry name" value="RRM_LARP4/4B"/>
</dbReference>
<dbReference type="GO" id="GO:0005829">
    <property type="term" value="C:cytosol"/>
    <property type="evidence" value="ECO:0007669"/>
    <property type="project" value="TreeGrafter"/>
</dbReference>
<feature type="compositionally biased region" description="Low complexity" evidence="4">
    <location>
        <begin position="461"/>
        <end position="473"/>
    </location>
</feature>
<dbReference type="AlphaFoldDB" id="A0A834CHS2"/>
<keyword evidence="2 3" id="KW-0694">RNA-binding</keyword>
<dbReference type="SMART" id="SM00715">
    <property type="entry name" value="LA"/>
    <property type="match status" value="1"/>
</dbReference>
<dbReference type="PANTHER" id="PTHR22792">
    <property type="entry name" value="LUPUS LA PROTEIN-RELATED"/>
    <property type="match status" value="1"/>
</dbReference>
<gene>
    <name evidence="6" type="ORF">FQA47_017934</name>
</gene>
<dbReference type="Pfam" id="PF05383">
    <property type="entry name" value="La"/>
    <property type="match status" value="1"/>
</dbReference>
<evidence type="ECO:0000259" key="5">
    <source>
        <dbReference type="PROSITE" id="PS50961"/>
    </source>
</evidence>
<evidence type="ECO:0000256" key="2">
    <source>
        <dbReference type="ARBA" id="ARBA00022884"/>
    </source>
</evidence>
<feature type="domain" description="HTH La-type RNA-binding" evidence="5">
    <location>
        <begin position="95"/>
        <end position="184"/>
    </location>
</feature>
<feature type="compositionally biased region" description="Low complexity" evidence="4">
    <location>
        <begin position="494"/>
        <end position="507"/>
    </location>
</feature>
<feature type="compositionally biased region" description="Basic and acidic residues" evidence="4">
    <location>
        <begin position="386"/>
        <end position="405"/>
    </location>
</feature>
<accession>A0A834CHS2</accession>
<dbReference type="PROSITE" id="PS50961">
    <property type="entry name" value="HTH_LA"/>
    <property type="match status" value="1"/>
</dbReference>